<evidence type="ECO:0000256" key="6">
    <source>
        <dbReference type="PIRNR" id="PIRNR000535"/>
    </source>
</evidence>
<comment type="caution">
    <text evidence="8">The sequence shown here is derived from an EMBL/GenBank/DDBJ whole genome shotgun (WGS) entry which is preliminary data.</text>
</comment>
<dbReference type="NCBIfam" id="TIGR03168">
    <property type="entry name" value="1-PFK"/>
    <property type="match status" value="1"/>
</dbReference>
<evidence type="ECO:0000256" key="1">
    <source>
        <dbReference type="ARBA" id="ARBA00010688"/>
    </source>
</evidence>
<keyword evidence="2 6" id="KW-0808">Transferase</keyword>
<name>A0A099EZZ3_9RHOB</name>
<sequence length="323" mass="32436">MIPQGSGAQAPILTVTLNPALDLSTSAAEVVPDLKLRCAAPVIDPGGGGINVSRAVARMGGRSTALVALGGGTGQRLCALLQEAGLPVLRLDAPGETRQSLSVTDRGTGGQYRFVLPGPDWMPPDVGLALDAIAGAAPAGGIVVLSGSNPPGVPAEFAAMLAPRLNRRGARMFVDTSGAALAAVAAGQDAPVEVLRMDDAEAEGLAGRPLPSRADTADFAFALVAAGAARSVLIARGSDGNIVAGPDGRWHVEAHRVPIVSKVGAGDSFVAGYTLGVARGLSLPDALGLAAAAASATCMTPATELCHPDDIARLYDQRIVTPI</sequence>
<dbReference type="GO" id="GO:0005524">
    <property type="term" value="F:ATP binding"/>
    <property type="evidence" value="ECO:0007669"/>
    <property type="project" value="UniProtKB-KW"/>
</dbReference>
<dbReference type="InterPro" id="IPR029056">
    <property type="entry name" value="Ribokinase-like"/>
</dbReference>
<keyword evidence="5" id="KW-0067">ATP-binding</keyword>
<dbReference type="AlphaFoldDB" id="A0A099EZZ3"/>
<dbReference type="PROSITE" id="PS00583">
    <property type="entry name" value="PFKB_KINASES_1"/>
    <property type="match status" value="1"/>
</dbReference>
<dbReference type="PIRSF" id="PIRSF000535">
    <property type="entry name" value="1PFK/6PFK/LacC"/>
    <property type="match status" value="1"/>
</dbReference>
<dbReference type="STRING" id="690417.IC63_13115"/>
<dbReference type="GO" id="GO:0003872">
    <property type="term" value="F:6-phosphofructokinase activity"/>
    <property type="evidence" value="ECO:0007669"/>
    <property type="project" value="TreeGrafter"/>
</dbReference>
<evidence type="ECO:0000256" key="4">
    <source>
        <dbReference type="ARBA" id="ARBA00022777"/>
    </source>
</evidence>
<evidence type="ECO:0000256" key="5">
    <source>
        <dbReference type="ARBA" id="ARBA00022840"/>
    </source>
</evidence>
<dbReference type="Gene3D" id="3.40.1190.20">
    <property type="match status" value="1"/>
</dbReference>
<dbReference type="OrthoDB" id="9801219at2"/>
<dbReference type="PANTHER" id="PTHR46566:SF2">
    <property type="entry name" value="ATP-DEPENDENT 6-PHOSPHOFRUCTOKINASE ISOZYME 2"/>
    <property type="match status" value="1"/>
</dbReference>
<dbReference type="RefSeq" id="WP_036720926.1">
    <property type="nucleotide sequence ID" value="NZ_JRKS01000050.1"/>
</dbReference>
<feature type="domain" description="Carbohydrate kinase PfkB" evidence="7">
    <location>
        <begin position="32"/>
        <end position="308"/>
    </location>
</feature>
<dbReference type="GO" id="GO:0005829">
    <property type="term" value="C:cytosol"/>
    <property type="evidence" value="ECO:0007669"/>
    <property type="project" value="TreeGrafter"/>
</dbReference>
<reference evidence="8 9" key="2">
    <citation type="submission" date="2014-10" db="EMBL/GenBank/DDBJ databases">
        <title>Paracoccus sanguinis sp. nov., isolated from clinical specimens of New York State patients.</title>
        <authorList>
            <person name="Mingle L.A."/>
            <person name="Cole J.A."/>
            <person name="Lapierre P."/>
            <person name="Musser K.A."/>
        </authorList>
    </citation>
    <scope>NUCLEOTIDE SEQUENCE [LARGE SCALE GENOMIC DNA]</scope>
    <source>
        <strain evidence="8 9">HAMBI 3106</strain>
    </source>
</reference>
<evidence type="ECO:0000313" key="8">
    <source>
        <dbReference type="EMBL" id="KGJ03553.1"/>
    </source>
</evidence>
<organism evidence="8 9">
    <name type="scientific">Paracoccus sphaerophysae</name>
    <dbReference type="NCBI Taxonomy" id="690417"/>
    <lineage>
        <taxon>Bacteria</taxon>
        <taxon>Pseudomonadati</taxon>
        <taxon>Pseudomonadota</taxon>
        <taxon>Alphaproteobacteria</taxon>
        <taxon>Rhodobacterales</taxon>
        <taxon>Paracoccaceae</taxon>
        <taxon>Paracoccus</taxon>
    </lineage>
</organism>
<evidence type="ECO:0000256" key="2">
    <source>
        <dbReference type="ARBA" id="ARBA00022679"/>
    </source>
</evidence>
<dbReference type="InterPro" id="IPR017583">
    <property type="entry name" value="Tagatose/fructose_Pkinase"/>
</dbReference>
<evidence type="ECO:0000313" key="9">
    <source>
        <dbReference type="Proteomes" id="UP000029917"/>
    </source>
</evidence>
<proteinExistence type="inferred from homology"/>
<protein>
    <recommendedName>
        <fullName evidence="6">Phosphofructokinase</fullName>
    </recommendedName>
</protein>
<dbReference type="Proteomes" id="UP000029917">
    <property type="component" value="Unassembled WGS sequence"/>
</dbReference>
<gene>
    <name evidence="8" type="ORF">IC63_13115</name>
</gene>
<comment type="similarity">
    <text evidence="1 6">Belongs to the carbohydrate kinase PfkB family.</text>
</comment>
<dbReference type="PANTHER" id="PTHR46566">
    <property type="entry name" value="1-PHOSPHOFRUCTOKINASE-RELATED"/>
    <property type="match status" value="1"/>
</dbReference>
<dbReference type="Pfam" id="PF00294">
    <property type="entry name" value="PfkB"/>
    <property type="match status" value="1"/>
</dbReference>
<dbReference type="EMBL" id="JRKS01000050">
    <property type="protein sequence ID" value="KGJ03553.1"/>
    <property type="molecule type" value="Genomic_DNA"/>
</dbReference>
<dbReference type="SUPFAM" id="SSF53613">
    <property type="entry name" value="Ribokinase-like"/>
    <property type="match status" value="1"/>
</dbReference>
<evidence type="ECO:0000256" key="3">
    <source>
        <dbReference type="ARBA" id="ARBA00022741"/>
    </source>
</evidence>
<keyword evidence="4 8" id="KW-0418">Kinase</keyword>
<evidence type="ECO:0000259" key="7">
    <source>
        <dbReference type="Pfam" id="PF00294"/>
    </source>
</evidence>
<reference evidence="8 9" key="1">
    <citation type="submission" date="2014-09" db="EMBL/GenBank/DDBJ databases">
        <authorList>
            <person name="McGinnis J.M."/>
            <person name="Wolfgang W.J."/>
        </authorList>
    </citation>
    <scope>NUCLEOTIDE SEQUENCE [LARGE SCALE GENOMIC DNA]</scope>
    <source>
        <strain evidence="8 9">HAMBI 3106</strain>
    </source>
</reference>
<dbReference type="InterPro" id="IPR002173">
    <property type="entry name" value="Carboh/pur_kinase_PfkB_CS"/>
</dbReference>
<keyword evidence="3" id="KW-0547">Nucleotide-binding</keyword>
<keyword evidence="9" id="KW-1185">Reference proteome</keyword>
<accession>A0A099EZZ3</accession>
<dbReference type="InterPro" id="IPR011611">
    <property type="entry name" value="PfkB_dom"/>
</dbReference>